<protein>
    <submittedName>
        <fullName evidence="1">Uncharacterized protein</fullName>
    </submittedName>
</protein>
<reference evidence="1" key="1">
    <citation type="submission" date="2020-04" db="EMBL/GenBank/DDBJ databases">
        <authorList>
            <person name="Chiriac C."/>
            <person name="Salcher M."/>
            <person name="Ghai R."/>
            <person name="Kavagutti S V."/>
        </authorList>
    </citation>
    <scope>NUCLEOTIDE SEQUENCE</scope>
</reference>
<organism evidence="1">
    <name type="scientific">uncultured Caudovirales phage</name>
    <dbReference type="NCBI Taxonomy" id="2100421"/>
    <lineage>
        <taxon>Viruses</taxon>
        <taxon>Duplodnaviria</taxon>
        <taxon>Heunggongvirae</taxon>
        <taxon>Uroviricota</taxon>
        <taxon>Caudoviricetes</taxon>
        <taxon>Peduoviridae</taxon>
        <taxon>Maltschvirus</taxon>
        <taxon>Maltschvirus maltsch</taxon>
    </lineage>
</organism>
<proteinExistence type="predicted"/>
<name>A0A6J5L500_9CAUD</name>
<dbReference type="EMBL" id="LR796209">
    <property type="protein sequence ID" value="CAB4126989.1"/>
    <property type="molecule type" value="Genomic_DNA"/>
</dbReference>
<evidence type="ECO:0000313" key="1">
    <source>
        <dbReference type="EMBL" id="CAB4126989.1"/>
    </source>
</evidence>
<gene>
    <name evidence="1" type="ORF">UFOVP75_51</name>
</gene>
<accession>A0A6J5L500</accession>
<sequence>MSDYKEMLKELIGVVEMLVEQQAMPDDFYAEPLARAKKMVEAASTSIWESHPCDPWMGLMQNDLRKVERGGRRFDFYTRSPLYARKHLFFTDWERVTAALDCSDEECARFIDTGVTP</sequence>